<sequence>MDGIQKFDPNDYNGGQLVITAIVLLVLTYIAVGLRCYVKLRIIKAFSVDDLLVVLSLYQTFTVLAYEVCMTLIKLAVAIFLLRIAVKRRFIWLIKGSMVILTVWSLSLFLFTIFECSPVQAQWDITITDGKCISPHSIEQATYAQSALGISTDWFYAVLPLLMLWNVKLGIRKKVTVGIILGMGIFVATLVRFKYIITVTALDDLLYATTTTMVWTFIEPGVAIVAASLVTIRPLLRAIGLAGFDSTDHSAYPDTTHATLSLRGDIPMDNWHATSYSHKKLRRGKTVNADSTTSQRGMKTVSETMIYEKNTTSRLGVLPPEMPSSEMSDDGSEEFILTPGKIRRTVDVSIRTDGAGDGDNQGLHHHPPPSVTAERSRSRAISRNR</sequence>
<feature type="non-terminal residue" evidence="9">
    <location>
        <position position="1"/>
    </location>
</feature>
<dbReference type="AlphaFoldDB" id="A0A3E2HPV0"/>
<dbReference type="InterPro" id="IPR052337">
    <property type="entry name" value="SAT4-like"/>
</dbReference>
<evidence type="ECO:0000256" key="2">
    <source>
        <dbReference type="ARBA" id="ARBA00022692"/>
    </source>
</evidence>
<accession>A0A3E2HPV0</accession>
<comment type="similarity">
    <text evidence="5">Belongs to the SAT4 family.</text>
</comment>
<comment type="caution">
    <text evidence="9">The sequence shown here is derived from an EMBL/GenBank/DDBJ whole genome shotgun (WGS) entry which is preliminary data.</text>
</comment>
<reference evidence="9 10" key="1">
    <citation type="submission" date="2018-05" db="EMBL/GenBank/DDBJ databases">
        <title>Draft genome sequence of Scytalidium lignicola DSM 105466, a ubiquitous saprotrophic fungus.</title>
        <authorList>
            <person name="Buettner E."/>
            <person name="Gebauer A.M."/>
            <person name="Hofrichter M."/>
            <person name="Liers C."/>
            <person name="Kellner H."/>
        </authorList>
    </citation>
    <scope>NUCLEOTIDE SEQUENCE [LARGE SCALE GENOMIC DNA]</scope>
    <source>
        <strain evidence="9 10">DSM 105466</strain>
    </source>
</reference>
<evidence type="ECO:0000256" key="7">
    <source>
        <dbReference type="SAM" id="Phobius"/>
    </source>
</evidence>
<comment type="subcellular location">
    <subcellularLocation>
        <location evidence="1">Membrane</location>
        <topology evidence="1">Multi-pass membrane protein</topology>
    </subcellularLocation>
</comment>
<dbReference type="PANTHER" id="PTHR33048:SF96">
    <property type="entry name" value="INTEGRAL MEMBRANE PROTEIN"/>
    <property type="match status" value="1"/>
</dbReference>
<evidence type="ECO:0000256" key="4">
    <source>
        <dbReference type="ARBA" id="ARBA00023136"/>
    </source>
</evidence>
<name>A0A3E2HPV0_SCYLI</name>
<proteinExistence type="inferred from homology"/>
<evidence type="ECO:0000256" key="1">
    <source>
        <dbReference type="ARBA" id="ARBA00004141"/>
    </source>
</evidence>
<dbReference type="PANTHER" id="PTHR33048">
    <property type="entry name" value="PTH11-LIKE INTEGRAL MEMBRANE PROTEIN (AFU_ORTHOLOGUE AFUA_5G11245)"/>
    <property type="match status" value="1"/>
</dbReference>
<evidence type="ECO:0000256" key="3">
    <source>
        <dbReference type="ARBA" id="ARBA00022989"/>
    </source>
</evidence>
<keyword evidence="3 7" id="KW-1133">Transmembrane helix</keyword>
<evidence type="ECO:0000256" key="6">
    <source>
        <dbReference type="SAM" id="MobiDB-lite"/>
    </source>
</evidence>
<feature type="transmembrane region" description="Helical" evidence="7">
    <location>
        <begin position="64"/>
        <end position="85"/>
    </location>
</feature>
<keyword evidence="10" id="KW-1185">Reference proteome</keyword>
<dbReference type="OMA" id="LYCITAT"/>
<feature type="transmembrane region" description="Helical" evidence="7">
    <location>
        <begin position="177"/>
        <end position="197"/>
    </location>
</feature>
<dbReference type="Pfam" id="PF20684">
    <property type="entry name" value="Fung_rhodopsin"/>
    <property type="match status" value="1"/>
</dbReference>
<keyword evidence="2 7" id="KW-0812">Transmembrane</keyword>
<dbReference type="GO" id="GO:0016020">
    <property type="term" value="C:membrane"/>
    <property type="evidence" value="ECO:0007669"/>
    <property type="project" value="UniProtKB-SubCell"/>
</dbReference>
<gene>
    <name evidence="9" type="ORF">B7463_g1045</name>
</gene>
<feature type="region of interest" description="Disordered" evidence="6">
    <location>
        <begin position="348"/>
        <end position="385"/>
    </location>
</feature>
<dbReference type="EMBL" id="NCSJ02000010">
    <property type="protein sequence ID" value="RFU35292.1"/>
    <property type="molecule type" value="Genomic_DNA"/>
</dbReference>
<evidence type="ECO:0000313" key="9">
    <source>
        <dbReference type="EMBL" id="RFU35292.1"/>
    </source>
</evidence>
<evidence type="ECO:0000259" key="8">
    <source>
        <dbReference type="Pfam" id="PF20684"/>
    </source>
</evidence>
<feature type="non-terminal residue" evidence="9">
    <location>
        <position position="385"/>
    </location>
</feature>
<dbReference type="OrthoDB" id="4682787at2759"/>
<feature type="domain" description="Rhodopsin" evidence="8">
    <location>
        <begin position="45"/>
        <end position="237"/>
    </location>
</feature>
<evidence type="ECO:0000256" key="5">
    <source>
        <dbReference type="ARBA" id="ARBA00038359"/>
    </source>
</evidence>
<feature type="transmembrane region" description="Helical" evidence="7">
    <location>
        <begin position="92"/>
        <end position="114"/>
    </location>
</feature>
<keyword evidence="4 7" id="KW-0472">Membrane</keyword>
<feature type="transmembrane region" description="Helical" evidence="7">
    <location>
        <begin position="143"/>
        <end position="165"/>
    </location>
</feature>
<feature type="transmembrane region" description="Helical" evidence="7">
    <location>
        <begin position="15"/>
        <end position="34"/>
    </location>
</feature>
<dbReference type="Proteomes" id="UP000258309">
    <property type="component" value="Unassembled WGS sequence"/>
</dbReference>
<feature type="transmembrane region" description="Helical" evidence="7">
    <location>
        <begin position="217"/>
        <end position="236"/>
    </location>
</feature>
<organism evidence="9 10">
    <name type="scientific">Scytalidium lignicola</name>
    <name type="common">Hyphomycete</name>
    <dbReference type="NCBI Taxonomy" id="5539"/>
    <lineage>
        <taxon>Eukaryota</taxon>
        <taxon>Fungi</taxon>
        <taxon>Dikarya</taxon>
        <taxon>Ascomycota</taxon>
        <taxon>Pezizomycotina</taxon>
        <taxon>Leotiomycetes</taxon>
        <taxon>Leotiomycetes incertae sedis</taxon>
        <taxon>Scytalidium</taxon>
    </lineage>
</organism>
<protein>
    <recommendedName>
        <fullName evidence="8">Rhodopsin domain-containing protein</fullName>
    </recommendedName>
</protein>
<evidence type="ECO:0000313" key="10">
    <source>
        <dbReference type="Proteomes" id="UP000258309"/>
    </source>
</evidence>
<dbReference type="InterPro" id="IPR049326">
    <property type="entry name" value="Rhodopsin_dom_fungi"/>
</dbReference>
<dbReference type="STRING" id="5539.A0A3E2HPV0"/>